<feature type="domain" description="ZSWIM1/3 RNaseH-like" evidence="1">
    <location>
        <begin position="7"/>
        <end position="73"/>
    </location>
</feature>
<reference evidence="3" key="1">
    <citation type="submission" date="2017-03" db="EMBL/GenBank/DDBJ databases">
        <title>Phytopthora megakarya and P. palmivora, two closely related causual agents of cacao black pod achieved similar genome size and gene model numbers by different mechanisms.</title>
        <authorList>
            <person name="Ali S."/>
            <person name="Shao J."/>
            <person name="Larry D.J."/>
            <person name="Kronmiller B."/>
            <person name="Shen D."/>
            <person name="Strem M.D."/>
            <person name="Melnick R.L."/>
            <person name="Guiltinan M.J."/>
            <person name="Tyler B.M."/>
            <person name="Meinhardt L.W."/>
            <person name="Bailey B.A."/>
        </authorList>
    </citation>
    <scope>NUCLEOTIDE SEQUENCE [LARGE SCALE GENOMIC DNA]</scope>
    <source>
        <strain evidence="3">zdho120</strain>
    </source>
</reference>
<proteinExistence type="predicted"/>
<dbReference type="Proteomes" id="UP000198211">
    <property type="component" value="Unassembled WGS sequence"/>
</dbReference>
<dbReference type="EMBL" id="NBNE01007316">
    <property type="protein sequence ID" value="OWZ00807.1"/>
    <property type="molecule type" value="Genomic_DNA"/>
</dbReference>
<dbReference type="PANTHER" id="PTHR31569:SF4">
    <property type="entry name" value="SWIM-TYPE DOMAIN-CONTAINING PROTEIN"/>
    <property type="match status" value="1"/>
</dbReference>
<dbReference type="AlphaFoldDB" id="A0A225V7S3"/>
<dbReference type="Pfam" id="PF21056">
    <property type="entry name" value="ZSWIM1-3_RNaseH-like"/>
    <property type="match status" value="1"/>
</dbReference>
<gene>
    <name evidence="2" type="ORF">PHMEG_00027926</name>
</gene>
<dbReference type="OrthoDB" id="115059at2759"/>
<name>A0A225V7S3_9STRA</name>
<dbReference type="InterPro" id="IPR048324">
    <property type="entry name" value="ZSWIM1-3_RNaseH-like"/>
</dbReference>
<protein>
    <recommendedName>
        <fullName evidence="1">ZSWIM1/3 RNaseH-like domain-containing protein</fullName>
    </recommendedName>
</protein>
<evidence type="ECO:0000313" key="2">
    <source>
        <dbReference type="EMBL" id="OWZ00807.1"/>
    </source>
</evidence>
<organism evidence="2 3">
    <name type="scientific">Phytophthora megakarya</name>
    <dbReference type="NCBI Taxonomy" id="4795"/>
    <lineage>
        <taxon>Eukaryota</taxon>
        <taxon>Sar</taxon>
        <taxon>Stramenopiles</taxon>
        <taxon>Oomycota</taxon>
        <taxon>Peronosporomycetes</taxon>
        <taxon>Peronosporales</taxon>
        <taxon>Peronosporaceae</taxon>
        <taxon>Phytophthora</taxon>
    </lineage>
</organism>
<dbReference type="PANTHER" id="PTHR31569">
    <property type="entry name" value="SWIM-TYPE DOMAIN-CONTAINING PROTEIN"/>
    <property type="match status" value="1"/>
</dbReference>
<accession>A0A225V7S3</accession>
<evidence type="ECO:0000313" key="3">
    <source>
        <dbReference type="Proteomes" id="UP000198211"/>
    </source>
</evidence>
<sequence length="308" mass="35901">MSLKQLLVVTVATGRGASVLDFLCINQRKDTLKDVLSFFKKINPTWKNIESLVIDKDFTEMAALQEEFPGAMIFLCQFHAIKYVKQMIHSHKYDVSRNKRDDAEDLFRAMLFAPSQERYNARKHIFEQEVVKMTPFFSNYFARYWATYSKRWSNYGRRHRFSAGNTTTNRIEASWNQFKQLLGKKTSMDKCLQVVFKQQACVLRDLEYTVATFRVNAPSVTCTIAELRGVARVLSRYCFRRVLSQWDYHIMFGNKWFWNCTKQKSGDTYKFVTSLEEASKISGGTRVSAHAIVISSCRQSCRVSMFLT</sequence>
<evidence type="ECO:0000259" key="1">
    <source>
        <dbReference type="Pfam" id="PF21056"/>
    </source>
</evidence>
<dbReference type="InterPro" id="IPR052579">
    <property type="entry name" value="Zinc_finger_SWIM"/>
</dbReference>
<keyword evidence="3" id="KW-1185">Reference proteome</keyword>
<comment type="caution">
    <text evidence="2">The sequence shown here is derived from an EMBL/GenBank/DDBJ whole genome shotgun (WGS) entry which is preliminary data.</text>
</comment>